<proteinExistence type="predicted"/>
<sequence>MVGWWLLASTAVHPLLVAARCTRRCRSIDMILIFGDRRAGGDHFSPSSNANTKSTSWILRRFLVRVQSLLQVYRCSEASKRSRALSVDDTRRKCLNTARSYRCIVFSPR</sequence>
<feature type="signal peptide" evidence="1">
    <location>
        <begin position="1"/>
        <end position="19"/>
    </location>
</feature>
<feature type="chain" id="PRO_5014701650" evidence="1">
    <location>
        <begin position="20"/>
        <end position="109"/>
    </location>
</feature>
<keyword evidence="1" id="KW-0732">Signal</keyword>
<organism evidence="2">
    <name type="scientific">Anopheles marajoara</name>
    <dbReference type="NCBI Taxonomy" id="58244"/>
    <lineage>
        <taxon>Eukaryota</taxon>
        <taxon>Metazoa</taxon>
        <taxon>Ecdysozoa</taxon>
        <taxon>Arthropoda</taxon>
        <taxon>Hexapoda</taxon>
        <taxon>Insecta</taxon>
        <taxon>Pterygota</taxon>
        <taxon>Neoptera</taxon>
        <taxon>Endopterygota</taxon>
        <taxon>Diptera</taxon>
        <taxon>Nematocera</taxon>
        <taxon>Culicoidea</taxon>
        <taxon>Culicidae</taxon>
        <taxon>Anophelinae</taxon>
        <taxon>Anopheles</taxon>
    </lineage>
</organism>
<dbReference type="EMBL" id="GGFJ01012303">
    <property type="protein sequence ID" value="MBW61444.1"/>
    <property type="molecule type" value="Transcribed_RNA"/>
</dbReference>
<protein>
    <submittedName>
        <fullName evidence="2">Putative secreted protein</fullName>
    </submittedName>
</protein>
<reference evidence="2" key="1">
    <citation type="submission" date="2018-01" db="EMBL/GenBank/DDBJ databases">
        <title>An insight into the sialome of Amazonian anophelines.</title>
        <authorList>
            <person name="Ribeiro J.M."/>
            <person name="Scarpassa V."/>
            <person name="Calvo E."/>
        </authorList>
    </citation>
    <scope>NUCLEOTIDE SEQUENCE</scope>
    <source>
        <tissue evidence="2">Salivary glands</tissue>
    </source>
</reference>
<dbReference type="AlphaFoldDB" id="A0A2M4C801"/>
<evidence type="ECO:0000256" key="1">
    <source>
        <dbReference type="SAM" id="SignalP"/>
    </source>
</evidence>
<evidence type="ECO:0000313" key="2">
    <source>
        <dbReference type="EMBL" id="MBW61444.1"/>
    </source>
</evidence>
<accession>A0A2M4C801</accession>
<name>A0A2M4C801_9DIPT</name>